<gene>
    <name evidence="1" type="ORF">NPRO_00180</name>
</gene>
<dbReference type="InterPro" id="IPR031325">
    <property type="entry name" value="RHS_repeat"/>
</dbReference>
<reference evidence="1" key="1">
    <citation type="journal article" name="DNA Res.">
        <title>The physiological potential of anammox bacteria as revealed by their core genome structure.</title>
        <authorList>
            <person name="Okubo T."/>
            <person name="Toyoda A."/>
            <person name="Fukuhara K."/>
            <person name="Uchiyama I."/>
            <person name="Harigaya Y."/>
            <person name="Kuroiwa M."/>
            <person name="Suzuki T."/>
            <person name="Murakami Y."/>
            <person name="Suwa Y."/>
            <person name="Takami H."/>
        </authorList>
    </citation>
    <scope>NUCLEOTIDE SEQUENCE</scope>
    <source>
        <strain evidence="1">317325-2</strain>
    </source>
</reference>
<sequence length="80" mass="8819">MMLGNGSKRLYDYDMRSQLTTQGELNASNVPIVTQIDSYDAVGNRMTRSVNGTVATWSYDDLYRLTGQVKPGQARGKAGK</sequence>
<evidence type="ECO:0008006" key="3">
    <source>
        <dbReference type="Google" id="ProtNLM"/>
    </source>
</evidence>
<dbReference type="AlphaFoldDB" id="A0A809R496"/>
<evidence type="ECO:0000313" key="2">
    <source>
        <dbReference type="Proteomes" id="UP000662873"/>
    </source>
</evidence>
<evidence type="ECO:0000313" key="1">
    <source>
        <dbReference type="EMBL" id="BBO22423.1"/>
    </source>
</evidence>
<dbReference type="Gene3D" id="2.180.10.10">
    <property type="entry name" value="RHS repeat-associated core"/>
    <property type="match status" value="1"/>
</dbReference>
<protein>
    <recommendedName>
        <fullName evidence="3">YD repeat-containing protein</fullName>
    </recommendedName>
</protein>
<dbReference type="EMBL" id="AP021858">
    <property type="protein sequence ID" value="BBO22423.1"/>
    <property type="molecule type" value="Genomic_DNA"/>
</dbReference>
<dbReference type="Pfam" id="PF05593">
    <property type="entry name" value="RHS_repeat"/>
    <property type="match status" value="1"/>
</dbReference>
<organism evidence="1 2">
    <name type="scientific">Candidatus Nitrosymbiomonas proteolyticus</name>
    <dbReference type="NCBI Taxonomy" id="2608984"/>
    <lineage>
        <taxon>Bacteria</taxon>
        <taxon>Bacillati</taxon>
        <taxon>Armatimonadota</taxon>
        <taxon>Armatimonadota incertae sedis</taxon>
        <taxon>Candidatus Nitrosymbiomonas</taxon>
    </lineage>
</organism>
<proteinExistence type="predicted"/>
<accession>A0A809R496</accession>
<dbReference type="KEGG" id="npy:NPRO_00180"/>
<name>A0A809R496_9BACT</name>
<dbReference type="Proteomes" id="UP000662873">
    <property type="component" value="Chromosome"/>
</dbReference>